<dbReference type="OrthoDB" id="10275114at2759"/>
<name>A0A1X6NBN2_9APHY</name>
<dbReference type="Proteomes" id="UP000194127">
    <property type="component" value="Unassembled WGS sequence"/>
</dbReference>
<dbReference type="Gene3D" id="3.80.10.10">
    <property type="entry name" value="Ribonuclease Inhibitor"/>
    <property type="match status" value="1"/>
</dbReference>
<sequence>MVKPFPNEIWLDIFKGLAKEGEYDTLERCRVVCRVFQLMVRGCLGGTRYFWDVEEVEHIKVDTSGGRLRRWGGPQVVKIIGGNSKDGRQSIPHLATFASRLAGRWLRVKELWIENAVWRTQDLDLDAILRDLAVSSITELYITNITLPSILTLGRLVCALPLLKLLSLHDVRFTQNPFDAGTLSRFHLLPHTQLETLRLSHGYVGRKLRPSFAELVDLMAAISNRRCPVAPASLAHASPWSTVRDLTLSYVTFPSVATFARLLCALPALESIHLGGSCAFVKHGFDLRSVPVPPGLPLQLADVQLTNGFSIYSDSCSVTDLVEFFIATGLGKNLRRINACLSPILRVANEVDVALNRLVKHSAQSLHHLFLDSSLPFRISDGADEWVHADRSAAPYFNVSENTRLKHLDLKVPIFNSLTDVIVCVRAMHGSNVRDEDSAHELRLRLPTLDARGILGIAVNDVGIGLDWDKSILGWKRRRIERVAVQDAMVPDNAGTSVDNDMHTNNATIGATPHAAEVVTYADGQRRSSSHLKDAQVLAASACDDEPVPQRATAGSGTSVVMFPPDDYVLWTMFGLRRVYVDVKADSEKATPMIVPIPVLDYAGYPFVVSAASAPTLIGWRPPSFSANWCSSIRPTLQLAWRSYAIPGTSVATLLRPWLSFVTDHPPSLVHGCDDTRQKTFVHINKPSGKAAAVSGTRTVHVSYETVAALPRALSKTSWSVASGVECYRETEEDMNWPTFRGLEDRTSFKEMNPHLATFASRLSGRWPGVSKLSITRAVWRTQDLDLDAVCRDVAVTSTTGLRLTNVTLPSILTLGRFVCALPHLRELALTDVRFTQHPCDAGTISCFRLLPHTQLDALYLNHGRDDIELRPSFVELVDLMAVVSNRRCADPPPDLPQASPWSAVRRLTLDNATFPSVTTFARLLSCAFVKRGFDLRSVPMHPGLPLHLYTDPDFTADLVEFFIATGLAKQLRRIQGLRLSFLRVASESDAALNRLVKHSAQSLRHLSLESFSFWRISSDMNVLFFTDHSLELDVDLGRLTDWLPQLDAVLSGPIFNDLTNVVVGVGTRGGLLCLPTLAARGILGGYTHSVFMNSVRFGLHWDKRIREWRHYGIKKVVAQDAVVPNAEASADDDKDTNNTTTGAPAREAEGAAYADDQRPSSSNLVDAQVSAASACDDEPVPHNATTGSGTSVDMFAPHDHGTSACRRGSNEADLHASRCR</sequence>
<dbReference type="GeneID" id="36329192"/>
<feature type="compositionally biased region" description="Basic and acidic residues" evidence="1">
    <location>
        <begin position="1209"/>
        <end position="1221"/>
    </location>
</feature>
<evidence type="ECO:0008006" key="4">
    <source>
        <dbReference type="Google" id="ProtNLM"/>
    </source>
</evidence>
<dbReference type="InterPro" id="IPR032675">
    <property type="entry name" value="LRR_dom_sf"/>
</dbReference>
<organism evidence="2 3">
    <name type="scientific">Postia placenta MAD-698-R-SB12</name>
    <dbReference type="NCBI Taxonomy" id="670580"/>
    <lineage>
        <taxon>Eukaryota</taxon>
        <taxon>Fungi</taxon>
        <taxon>Dikarya</taxon>
        <taxon>Basidiomycota</taxon>
        <taxon>Agaricomycotina</taxon>
        <taxon>Agaricomycetes</taxon>
        <taxon>Polyporales</taxon>
        <taxon>Adustoporiaceae</taxon>
        <taxon>Rhodonia</taxon>
    </lineage>
</organism>
<keyword evidence="3" id="KW-1185">Reference proteome</keyword>
<accession>A0A1X6NBN2</accession>
<evidence type="ECO:0000313" key="3">
    <source>
        <dbReference type="Proteomes" id="UP000194127"/>
    </source>
</evidence>
<feature type="compositionally biased region" description="Low complexity" evidence="1">
    <location>
        <begin position="1138"/>
        <end position="1155"/>
    </location>
</feature>
<evidence type="ECO:0000256" key="1">
    <source>
        <dbReference type="SAM" id="MobiDB-lite"/>
    </source>
</evidence>
<gene>
    <name evidence="2" type="ORF">POSPLADRAFT_1132706</name>
</gene>
<reference evidence="2 3" key="1">
    <citation type="submission" date="2017-04" db="EMBL/GenBank/DDBJ databases">
        <title>Genome Sequence of the Model Brown-Rot Fungus Postia placenta SB12.</title>
        <authorList>
            <consortium name="DOE Joint Genome Institute"/>
            <person name="Gaskell J."/>
            <person name="Kersten P."/>
            <person name="Larrondo L.F."/>
            <person name="Canessa P."/>
            <person name="Martinez D."/>
            <person name="Hibbett D."/>
            <person name="Schmoll M."/>
            <person name="Kubicek C.P."/>
            <person name="Martinez A.T."/>
            <person name="Yadav J."/>
            <person name="Master E."/>
            <person name="Magnuson J.K."/>
            <person name="James T."/>
            <person name="Yaver D."/>
            <person name="Berka R."/>
            <person name="Labutti K."/>
            <person name="Lipzen A."/>
            <person name="Aerts A."/>
            <person name="Barry K."/>
            <person name="Henrissat B."/>
            <person name="Blanchette R."/>
            <person name="Grigoriev I."/>
            <person name="Cullen D."/>
        </authorList>
    </citation>
    <scope>NUCLEOTIDE SEQUENCE [LARGE SCALE GENOMIC DNA]</scope>
    <source>
        <strain evidence="2 3">MAD-698-R-SB12</strain>
    </source>
</reference>
<protein>
    <recommendedName>
        <fullName evidence="4">F-box domain-containing protein</fullName>
    </recommendedName>
</protein>
<feature type="region of interest" description="Disordered" evidence="1">
    <location>
        <begin position="1125"/>
        <end position="1221"/>
    </location>
</feature>
<dbReference type="RefSeq" id="XP_024342841.1">
    <property type="nucleotide sequence ID" value="XM_024484243.1"/>
</dbReference>
<proteinExistence type="predicted"/>
<dbReference type="AlphaFoldDB" id="A0A1X6NBN2"/>
<dbReference type="EMBL" id="KZ110592">
    <property type="protein sequence ID" value="OSX66047.1"/>
    <property type="molecule type" value="Genomic_DNA"/>
</dbReference>
<evidence type="ECO:0000313" key="2">
    <source>
        <dbReference type="EMBL" id="OSX66047.1"/>
    </source>
</evidence>